<keyword evidence="3" id="KW-0998">Cell outer membrane</keyword>
<keyword evidence="2" id="KW-0472">Membrane</keyword>
<dbReference type="Gene3D" id="2.40.170.20">
    <property type="entry name" value="TonB-dependent receptor, beta-barrel domain"/>
    <property type="match status" value="1"/>
</dbReference>
<proteinExistence type="predicted"/>
<accession>A0A2U2HG15</accession>
<organism evidence="4 5">
    <name type="scientific">Massilia glaciei</name>
    <dbReference type="NCBI Taxonomy" id="1524097"/>
    <lineage>
        <taxon>Bacteria</taxon>
        <taxon>Pseudomonadati</taxon>
        <taxon>Pseudomonadota</taxon>
        <taxon>Betaproteobacteria</taxon>
        <taxon>Burkholderiales</taxon>
        <taxon>Oxalobacteraceae</taxon>
        <taxon>Telluria group</taxon>
        <taxon>Massilia</taxon>
    </lineage>
</organism>
<comment type="caution">
    <text evidence="4">The sequence shown here is derived from an EMBL/GenBank/DDBJ whole genome shotgun (WGS) entry which is preliminary data.</text>
</comment>
<sequence length="191" mass="20273">MLSVRASRRRIDDYNRVALSRGADLRWLAQPLNAGRANTRGLELESKFPLKAVPGKAPAIDLRASVGRNWSSVASVPGPDNSLDQQSPLSATLGVDYKGALLSGGGGFVYGRGGPMRNSVEERSDSSDRRDLDLYVLWKLSGGSQLRVCASGLLEVDALAGGSYADAGGLARRDTANPGVMQVRAVLEAKF</sequence>
<dbReference type="SUPFAM" id="SSF56935">
    <property type="entry name" value="Porins"/>
    <property type="match status" value="1"/>
</dbReference>
<reference evidence="4 5" key="1">
    <citation type="submission" date="2018-04" db="EMBL/GenBank/DDBJ databases">
        <title>Massilia violaceinigra sp. nov., a novel purple-pigmented bacterium isolated from Tianshan glacier, Xinjiang, China.</title>
        <authorList>
            <person name="Wang H."/>
        </authorList>
    </citation>
    <scope>NUCLEOTIDE SEQUENCE [LARGE SCALE GENOMIC DNA]</scope>
    <source>
        <strain evidence="4 5">B448-2</strain>
    </source>
</reference>
<dbReference type="Proteomes" id="UP000241421">
    <property type="component" value="Unassembled WGS sequence"/>
</dbReference>
<evidence type="ECO:0000313" key="5">
    <source>
        <dbReference type="Proteomes" id="UP000241421"/>
    </source>
</evidence>
<dbReference type="OrthoDB" id="8671598at2"/>
<dbReference type="GO" id="GO:0009279">
    <property type="term" value="C:cell outer membrane"/>
    <property type="evidence" value="ECO:0007669"/>
    <property type="project" value="UniProtKB-SubCell"/>
</dbReference>
<name>A0A2U2HG15_9BURK</name>
<evidence type="ECO:0000256" key="2">
    <source>
        <dbReference type="ARBA" id="ARBA00023136"/>
    </source>
</evidence>
<comment type="subcellular location">
    <subcellularLocation>
        <location evidence="1">Cell outer membrane</location>
    </subcellularLocation>
</comment>
<dbReference type="AlphaFoldDB" id="A0A2U2HG15"/>
<dbReference type="InterPro" id="IPR036942">
    <property type="entry name" value="Beta-barrel_TonB_sf"/>
</dbReference>
<evidence type="ECO:0000256" key="1">
    <source>
        <dbReference type="ARBA" id="ARBA00004442"/>
    </source>
</evidence>
<dbReference type="EMBL" id="PXWF02000281">
    <property type="protein sequence ID" value="PWF43412.1"/>
    <property type="molecule type" value="Genomic_DNA"/>
</dbReference>
<gene>
    <name evidence="4" type="ORF">C7C56_021185</name>
</gene>
<evidence type="ECO:0000313" key="4">
    <source>
        <dbReference type="EMBL" id="PWF43412.1"/>
    </source>
</evidence>
<protein>
    <submittedName>
        <fullName evidence="4">Uncharacterized protein</fullName>
    </submittedName>
</protein>
<keyword evidence="5" id="KW-1185">Reference proteome</keyword>
<evidence type="ECO:0000256" key="3">
    <source>
        <dbReference type="ARBA" id="ARBA00023237"/>
    </source>
</evidence>